<name>A0A383ADI9_9ZZZZ</name>
<dbReference type="EMBL" id="UINC01191158">
    <property type="protein sequence ID" value="SVE05649.1"/>
    <property type="molecule type" value="Genomic_DNA"/>
</dbReference>
<dbReference type="SUPFAM" id="SSF161098">
    <property type="entry name" value="MetI-like"/>
    <property type="match status" value="1"/>
</dbReference>
<gene>
    <name evidence="8" type="ORF">METZ01_LOCUS458503</name>
</gene>
<organism evidence="8">
    <name type="scientific">marine metagenome</name>
    <dbReference type="NCBI Taxonomy" id="408172"/>
    <lineage>
        <taxon>unclassified sequences</taxon>
        <taxon>metagenomes</taxon>
        <taxon>ecological metagenomes</taxon>
    </lineage>
</organism>
<dbReference type="Gene3D" id="1.10.3720.10">
    <property type="entry name" value="MetI-like"/>
    <property type="match status" value="1"/>
</dbReference>
<dbReference type="InterPro" id="IPR035906">
    <property type="entry name" value="MetI-like_sf"/>
</dbReference>
<protein>
    <recommendedName>
        <fullName evidence="7">ABC transmembrane type-1 domain-containing protein</fullName>
    </recommendedName>
</protein>
<evidence type="ECO:0000256" key="3">
    <source>
        <dbReference type="ARBA" id="ARBA00022475"/>
    </source>
</evidence>
<evidence type="ECO:0000256" key="6">
    <source>
        <dbReference type="ARBA" id="ARBA00023136"/>
    </source>
</evidence>
<dbReference type="GO" id="GO:0071916">
    <property type="term" value="F:dipeptide transmembrane transporter activity"/>
    <property type="evidence" value="ECO:0007669"/>
    <property type="project" value="TreeGrafter"/>
</dbReference>
<keyword evidence="6" id="KW-0472">Membrane</keyword>
<proteinExistence type="predicted"/>
<keyword evidence="4" id="KW-0812">Transmembrane</keyword>
<feature type="domain" description="ABC transmembrane type-1" evidence="7">
    <location>
        <begin position="1"/>
        <end position="121"/>
    </location>
</feature>
<keyword evidence="3" id="KW-1003">Cell membrane</keyword>
<reference evidence="8" key="1">
    <citation type="submission" date="2018-05" db="EMBL/GenBank/DDBJ databases">
        <authorList>
            <person name="Lanie J.A."/>
            <person name="Ng W.-L."/>
            <person name="Kazmierczak K.M."/>
            <person name="Andrzejewski T.M."/>
            <person name="Davidsen T.M."/>
            <person name="Wayne K.J."/>
            <person name="Tettelin H."/>
            <person name="Glass J.I."/>
            <person name="Rusch D."/>
            <person name="Podicherti R."/>
            <person name="Tsui H.-C.T."/>
            <person name="Winkler M.E."/>
        </authorList>
    </citation>
    <scope>NUCLEOTIDE SEQUENCE</scope>
</reference>
<evidence type="ECO:0000256" key="2">
    <source>
        <dbReference type="ARBA" id="ARBA00022448"/>
    </source>
</evidence>
<keyword evidence="5" id="KW-1133">Transmembrane helix</keyword>
<sequence length="137" mass="14563">PGSVLGLFGLAGIARIVRSSMLDVLSQEYVKTARIKGLAEHLVIVRHALRNALVPTVTVIGLTYGGLLEGSVLTETIFSWPGLGRYLTTAFLTLDLNAIVGGTMLVAMSYSLVNLVVDLLYAYLNPKISLDGEGSLS</sequence>
<feature type="non-terminal residue" evidence="8">
    <location>
        <position position="1"/>
    </location>
</feature>
<accession>A0A383ADI9</accession>
<dbReference type="Pfam" id="PF00528">
    <property type="entry name" value="BPD_transp_1"/>
    <property type="match status" value="1"/>
</dbReference>
<evidence type="ECO:0000313" key="8">
    <source>
        <dbReference type="EMBL" id="SVE05649.1"/>
    </source>
</evidence>
<dbReference type="PANTHER" id="PTHR43163:SF8">
    <property type="entry name" value="D,D-DIPEPTIDE TRANSPORT SYSTEM PERMEASE PROTEIN DDPB-RELATED"/>
    <property type="match status" value="1"/>
</dbReference>
<dbReference type="CDD" id="cd06261">
    <property type="entry name" value="TM_PBP2"/>
    <property type="match status" value="1"/>
</dbReference>
<dbReference type="PROSITE" id="PS50928">
    <property type="entry name" value="ABC_TM1"/>
    <property type="match status" value="1"/>
</dbReference>
<dbReference type="InterPro" id="IPR000515">
    <property type="entry name" value="MetI-like"/>
</dbReference>
<evidence type="ECO:0000256" key="5">
    <source>
        <dbReference type="ARBA" id="ARBA00022989"/>
    </source>
</evidence>
<comment type="subcellular location">
    <subcellularLocation>
        <location evidence="1">Cell membrane</location>
        <topology evidence="1">Multi-pass membrane protein</topology>
    </subcellularLocation>
</comment>
<keyword evidence="2" id="KW-0813">Transport</keyword>
<dbReference type="GO" id="GO:0005886">
    <property type="term" value="C:plasma membrane"/>
    <property type="evidence" value="ECO:0007669"/>
    <property type="project" value="UniProtKB-SubCell"/>
</dbReference>
<dbReference type="AlphaFoldDB" id="A0A383ADI9"/>
<dbReference type="PANTHER" id="PTHR43163">
    <property type="entry name" value="DIPEPTIDE TRANSPORT SYSTEM PERMEASE PROTEIN DPPB-RELATED"/>
    <property type="match status" value="1"/>
</dbReference>
<evidence type="ECO:0000256" key="4">
    <source>
        <dbReference type="ARBA" id="ARBA00022692"/>
    </source>
</evidence>
<evidence type="ECO:0000256" key="1">
    <source>
        <dbReference type="ARBA" id="ARBA00004651"/>
    </source>
</evidence>
<evidence type="ECO:0000259" key="7">
    <source>
        <dbReference type="PROSITE" id="PS50928"/>
    </source>
</evidence>